<sequence length="161" mass="17650">MAVEISRAPQQVEAKVQKCITAAWDCQSHSFMGSPETVEANLVALPDDLVQRRVYMLMIQGDDRAEARVFERFSLEDTDGTVSTWAEGDLGELVTQITDVLVRNRGVHCPGEQVKATITEERDFIVEGPSAAPKTAAEAFSGPLAAFKNDKFVQATVMMLC</sequence>
<dbReference type="RefSeq" id="WP_382368927.1">
    <property type="nucleotide sequence ID" value="NZ_JBHRZI010000005.1"/>
</dbReference>
<gene>
    <name evidence="1" type="ORF">ACFOWZ_04220</name>
</gene>
<keyword evidence="2" id="KW-1185">Reference proteome</keyword>
<organism evidence="1 2">
    <name type="scientific">Lentzea rhizosphaerae</name>
    <dbReference type="NCBI Taxonomy" id="2041025"/>
    <lineage>
        <taxon>Bacteria</taxon>
        <taxon>Bacillati</taxon>
        <taxon>Actinomycetota</taxon>
        <taxon>Actinomycetes</taxon>
        <taxon>Pseudonocardiales</taxon>
        <taxon>Pseudonocardiaceae</taxon>
        <taxon>Lentzea</taxon>
    </lineage>
</organism>
<dbReference type="Proteomes" id="UP001595690">
    <property type="component" value="Unassembled WGS sequence"/>
</dbReference>
<comment type="caution">
    <text evidence="1">The sequence shown here is derived from an EMBL/GenBank/DDBJ whole genome shotgun (WGS) entry which is preliminary data.</text>
</comment>
<reference evidence="2" key="1">
    <citation type="journal article" date="2019" name="Int. J. Syst. Evol. Microbiol.">
        <title>The Global Catalogue of Microorganisms (GCM) 10K type strain sequencing project: providing services to taxonomists for standard genome sequencing and annotation.</title>
        <authorList>
            <consortium name="The Broad Institute Genomics Platform"/>
            <consortium name="The Broad Institute Genome Sequencing Center for Infectious Disease"/>
            <person name="Wu L."/>
            <person name="Ma J."/>
        </authorList>
    </citation>
    <scope>NUCLEOTIDE SEQUENCE [LARGE SCALE GENOMIC DNA]</scope>
    <source>
        <strain evidence="2">CGMCC 4.7405</strain>
    </source>
</reference>
<dbReference type="EMBL" id="JBHRZI010000005">
    <property type="protein sequence ID" value="MFC3890667.1"/>
    <property type="molecule type" value="Genomic_DNA"/>
</dbReference>
<name>A0ABV8BNE5_9PSEU</name>
<proteinExistence type="predicted"/>
<accession>A0ABV8BNE5</accession>
<evidence type="ECO:0000313" key="1">
    <source>
        <dbReference type="EMBL" id="MFC3890667.1"/>
    </source>
</evidence>
<evidence type="ECO:0000313" key="2">
    <source>
        <dbReference type="Proteomes" id="UP001595690"/>
    </source>
</evidence>
<protein>
    <submittedName>
        <fullName evidence="1">Uncharacterized protein</fullName>
    </submittedName>
</protein>